<accession>A0ABV0FVB2</accession>
<keyword evidence="1" id="KW-0732">Signal</keyword>
<protein>
    <submittedName>
        <fullName evidence="2">Transporter substrate-binding domain-containing protein</fullName>
    </submittedName>
</protein>
<feature type="chain" id="PRO_5046199171" evidence="1">
    <location>
        <begin position="25"/>
        <end position="285"/>
    </location>
</feature>
<organism evidence="2 3">
    <name type="scientific">Shewanella vesiculosa</name>
    <dbReference type="NCBI Taxonomy" id="518738"/>
    <lineage>
        <taxon>Bacteria</taxon>
        <taxon>Pseudomonadati</taxon>
        <taxon>Pseudomonadota</taxon>
        <taxon>Gammaproteobacteria</taxon>
        <taxon>Alteromonadales</taxon>
        <taxon>Shewanellaceae</taxon>
        <taxon>Shewanella</taxon>
    </lineage>
</organism>
<evidence type="ECO:0000313" key="2">
    <source>
        <dbReference type="EMBL" id="MEO3683912.1"/>
    </source>
</evidence>
<proteinExistence type="predicted"/>
<gene>
    <name evidence="2" type="ORF">ABHN84_16685</name>
</gene>
<keyword evidence="3" id="KW-1185">Reference proteome</keyword>
<comment type="caution">
    <text evidence="2">The sequence shown here is derived from an EMBL/GenBank/DDBJ whole genome shotgun (WGS) entry which is preliminary data.</text>
</comment>
<evidence type="ECO:0000256" key="1">
    <source>
        <dbReference type="SAM" id="SignalP"/>
    </source>
</evidence>
<dbReference type="Proteomes" id="UP001477278">
    <property type="component" value="Unassembled WGS sequence"/>
</dbReference>
<sequence length="285" mass="32329">MKSNIVFSICLFNLLLVFCRPLSATLLSPIENVPLSDKLNALNKNEQSPLMTDSISFSTSDSIAPYFFADEEIGVQYDLLKAALDSKNIAIKEIVHAPNLRAQRLVRTHKIDCMINTPDNVAGLFYTQSLIEYKNSAFYLSKNNLNIEKISDLNTLSVLGFQNSKQYLGNKFKDIANGNPHFSEITNQKSQVVMLFNGYVQVIVLERRIFEYYRYLLASKLDTSVAVTEVSLFEPAQRKIACHDKITAEEIDSAITSLKQSNRYQDILELAEKNYYQPQTKTPSQ</sequence>
<feature type="signal peptide" evidence="1">
    <location>
        <begin position="1"/>
        <end position="24"/>
    </location>
</feature>
<reference evidence="2 3" key="1">
    <citation type="submission" date="2024-05" db="EMBL/GenBank/DDBJ databases">
        <title>Genome sequencing of Marine Estuary Bacteria, Shewanella vesiculosa and S. baltica, and Pseudomonas syringae.</title>
        <authorList>
            <person name="Gurung A."/>
            <person name="Maclea K.S."/>
        </authorList>
    </citation>
    <scope>NUCLEOTIDE SEQUENCE [LARGE SCALE GENOMIC DNA]</scope>
    <source>
        <strain evidence="2 3">1A</strain>
    </source>
</reference>
<dbReference type="Gene3D" id="3.40.190.10">
    <property type="entry name" value="Periplasmic binding protein-like II"/>
    <property type="match status" value="2"/>
</dbReference>
<name>A0ABV0FVB2_9GAMM</name>
<dbReference type="RefSeq" id="WP_273057928.1">
    <property type="nucleotide sequence ID" value="NZ_JAACRJ010000005.1"/>
</dbReference>
<dbReference type="GeneID" id="90568882"/>
<dbReference type="SUPFAM" id="SSF53850">
    <property type="entry name" value="Periplasmic binding protein-like II"/>
    <property type="match status" value="1"/>
</dbReference>
<evidence type="ECO:0000313" key="3">
    <source>
        <dbReference type="Proteomes" id="UP001477278"/>
    </source>
</evidence>
<dbReference type="EMBL" id="JBDPZN010000008">
    <property type="protein sequence ID" value="MEO3683912.1"/>
    <property type="molecule type" value="Genomic_DNA"/>
</dbReference>